<dbReference type="PROSITE" id="PS50105">
    <property type="entry name" value="SAM_DOMAIN"/>
    <property type="match status" value="1"/>
</dbReference>
<feature type="compositionally biased region" description="Low complexity" evidence="1">
    <location>
        <begin position="252"/>
        <end position="269"/>
    </location>
</feature>
<dbReference type="SUPFAM" id="SSF47769">
    <property type="entry name" value="SAM/Pointed domain"/>
    <property type="match status" value="1"/>
</dbReference>
<feature type="region of interest" description="Disordered" evidence="1">
    <location>
        <begin position="252"/>
        <end position="286"/>
    </location>
</feature>
<dbReference type="GO" id="GO:0003682">
    <property type="term" value="F:chromatin binding"/>
    <property type="evidence" value="ECO:0007669"/>
    <property type="project" value="TreeGrafter"/>
</dbReference>
<dbReference type="SMART" id="SM00454">
    <property type="entry name" value="SAM"/>
    <property type="match status" value="1"/>
</dbReference>
<dbReference type="PANTHER" id="PTHR12247:SF138">
    <property type="entry name" value="POLYHOMEOTIC DISTAL, ISOFORM A-RELATED"/>
    <property type="match status" value="1"/>
</dbReference>
<proteinExistence type="predicted"/>
<evidence type="ECO:0000259" key="2">
    <source>
        <dbReference type="PROSITE" id="PS50105"/>
    </source>
</evidence>
<keyword evidence="4" id="KW-1185">Reference proteome</keyword>
<feature type="region of interest" description="Disordered" evidence="1">
    <location>
        <begin position="45"/>
        <end position="186"/>
    </location>
</feature>
<dbReference type="GO" id="GO:0035102">
    <property type="term" value="C:PRC1 complex"/>
    <property type="evidence" value="ECO:0007669"/>
    <property type="project" value="TreeGrafter"/>
</dbReference>
<feature type="compositionally biased region" description="Basic and acidic residues" evidence="1">
    <location>
        <begin position="46"/>
        <end position="59"/>
    </location>
</feature>
<dbReference type="AlphaFoldDB" id="A0A9P0C7B7"/>
<sequence>MAASWELRPGQHSNWRVCCLVCPLATCEVVLPETGVDSTDNAHVTFEVRRRGGERDRGRKSPGAGTSGDGDAGQAAGQATERGWRRRRGGGGGVTAPRSGGGGRADDARDAMNGTLDHQNNNNPVKNERLSPNNCANADNNSSSSRSGTPSSSYPGTPPAGDRGSSPSSSSSLAALPTAHHPGGHLKSMEQMMSRNYSDFMRSLAAKYNNSNPNDYFNSTRNGFSNLSDHRFAGLKQGVGGTAPFAGLISPLSTTSTSPVPTTTMTSSPAAKEGTDPDTKRQAATPSDTQQLFANFGMGFTSPNVPRPALSLFPSIDMSSTQMLLNMVRTASAQNAQQLESYLKGANKRLAEATNNPLDLSPGAAAAPPAAAPAKKSRKHQPSLSESLYGADALMPLPMLNALQKSAKDRLVSKTGSLSPKSRSSRSGGAAPTTPPLSTVAGSRLLSATAPPCLSLCSSTDADGSCANAADPNPVSGWSVDEVCAFVSSIDICAEYVSEFREQRIDGSSLSLLTEEHLTSTLGMKLGPALKLRSVLSKKLGHCAVCMHCVHCHANVASPAESLSPRRPSSTGN</sequence>
<organism evidence="3 4">
    <name type="scientific">Bemisia tabaci</name>
    <name type="common">Sweetpotato whitefly</name>
    <name type="synonym">Aleurodes tabaci</name>
    <dbReference type="NCBI Taxonomy" id="7038"/>
    <lineage>
        <taxon>Eukaryota</taxon>
        <taxon>Metazoa</taxon>
        <taxon>Ecdysozoa</taxon>
        <taxon>Arthropoda</taxon>
        <taxon>Hexapoda</taxon>
        <taxon>Insecta</taxon>
        <taxon>Pterygota</taxon>
        <taxon>Neoptera</taxon>
        <taxon>Paraneoptera</taxon>
        <taxon>Hemiptera</taxon>
        <taxon>Sternorrhyncha</taxon>
        <taxon>Aleyrodoidea</taxon>
        <taxon>Aleyrodidae</taxon>
        <taxon>Aleyrodinae</taxon>
        <taxon>Bemisia</taxon>
    </lineage>
</organism>
<accession>A0A9P0C7B7</accession>
<evidence type="ECO:0000256" key="1">
    <source>
        <dbReference type="SAM" id="MobiDB-lite"/>
    </source>
</evidence>
<name>A0A9P0C7B7_BEMTA</name>
<feature type="compositionally biased region" description="Gly residues" evidence="1">
    <location>
        <begin position="90"/>
        <end position="103"/>
    </location>
</feature>
<evidence type="ECO:0000313" key="3">
    <source>
        <dbReference type="EMBL" id="CAH0765484.1"/>
    </source>
</evidence>
<feature type="region of interest" description="Disordered" evidence="1">
    <location>
        <begin position="354"/>
        <end position="384"/>
    </location>
</feature>
<dbReference type="GO" id="GO:0042393">
    <property type="term" value="F:histone binding"/>
    <property type="evidence" value="ECO:0007669"/>
    <property type="project" value="TreeGrafter"/>
</dbReference>
<feature type="compositionally biased region" description="Low complexity" evidence="1">
    <location>
        <begin position="131"/>
        <end position="177"/>
    </location>
</feature>
<dbReference type="GO" id="GO:0045892">
    <property type="term" value="P:negative regulation of DNA-templated transcription"/>
    <property type="evidence" value="ECO:0007669"/>
    <property type="project" value="TreeGrafter"/>
</dbReference>
<feature type="compositionally biased region" description="Low complexity" evidence="1">
    <location>
        <begin position="413"/>
        <end position="432"/>
    </location>
</feature>
<evidence type="ECO:0000313" key="4">
    <source>
        <dbReference type="Proteomes" id="UP001152759"/>
    </source>
</evidence>
<dbReference type="EMBL" id="OU963863">
    <property type="protein sequence ID" value="CAH0765484.1"/>
    <property type="molecule type" value="Genomic_DNA"/>
</dbReference>
<feature type="region of interest" description="Disordered" evidence="1">
    <location>
        <begin position="411"/>
        <end position="439"/>
    </location>
</feature>
<dbReference type="Gene3D" id="1.10.150.50">
    <property type="entry name" value="Transcription Factor, Ets-1"/>
    <property type="match status" value="1"/>
</dbReference>
<protein>
    <recommendedName>
        <fullName evidence="2">SAM domain-containing protein</fullName>
    </recommendedName>
</protein>
<feature type="compositionally biased region" description="Polar residues" evidence="1">
    <location>
        <begin position="116"/>
        <end position="125"/>
    </location>
</feature>
<dbReference type="Pfam" id="PF00536">
    <property type="entry name" value="SAM_1"/>
    <property type="match status" value="1"/>
</dbReference>
<reference evidence="3" key="1">
    <citation type="submission" date="2021-12" db="EMBL/GenBank/DDBJ databases">
        <authorList>
            <person name="King R."/>
        </authorList>
    </citation>
    <scope>NUCLEOTIDE SEQUENCE</scope>
</reference>
<feature type="compositionally biased region" description="Low complexity" evidence="1">
    <location>
        <begin position="364"/>
        <end position="374"/>
    </location>
</feature>
<dbReference type="Proteomes" id="UP001152759">
    <property type="component" value="Chromosome 2"/>
</dbReference>
<dbReference type="InterPro" id="IPR050548">
    <property type="entry name" value="PcG_chromatin_remod_factors"/>
</dbReference>
<gene>
    <name evidence="3" type="ORF">BEMITA_LOCUS3690</name>
</gene>
<feature type="domain" description="SAM" evidence="2">
    <location>
        <begin position="478"/>
        <end position="524"/>
    </location>
</feature>
<dbReference type="InterPro" id="IPR013761">
    <property type="entry name" value="SAM/pointed_sf"/>
</dbReference>
<dbReference type="InterPro" id="IPR001660">
    <property type="entry name" value="SAM"/>
</dbReference>
<dbReference type="PANTHER" id="PTHR12247">
    <property type="entry name" value="POLYCOMB GROUP PROTEIN"/>
    <property type="match status" value="1"/>
</dbReference>